<protein>
    <submittedName>
        <fullName evidence="1">Uncharacterized protein</fullName>
    </submittedName>
</protein>
<dbReference type="EMBL" id="CM039433">
    <property type="protein sequence ID" value="KAI4327711.1"/>
    <property type="molecule type" value="Genomic_DNA"/>
</dbReference>
<organism evidence="1 2">
    <name type="scientific">Bauhinia variegata</name>
    <name type="common">Purple orchid tree</name>
    <name type="synonym">Phanera variegata</name>
    <dbReference type="NCBI Taxonomy" id="167791"/>
    <lineage>
        <taxon>Eukaryota</taxon>
        <taxon>Viridiplantae</taxon>
        <taxon>Streptophyta</taxon>
        <taxon>Embryophyta</taxon>
        <taxon>Tracheophyta</taxon>
        <taxon>Spermatophyta</taxon>
        <taxon>Magnoliopsida</taxon>
        <taxon>eudicotyledons</taxon>
        <taxon>Gunneridae</taxon>
        <taxon>Pentapetalae</taxon>
        <taxon>rosids</taxon>
        <taxon>fabids</taxon>
        <taxon>Fabales</taxon>
        <taxon>Fabaceae</taxon>
        <taxon>Cercidoideae</taxon>
        <taxon>Cercideae</taxon>
        <taxon>Bauhiniinae</taxon>
        <taxon>Bauhinia</taxon>
    </lineage>
</organism>
<evidence type="ECO:0000313" key="1">
    <source>
        <dbReference type="EMBL" id="KAI4327711.1"/>
    </source>
</evidence>
<reference evidence="1 2" key="1">
    <citation type="journal article" date="2022" name="DNA Res.">
        <title>Chromosomal-level genome assembly of the orchid tree Bauhinia variegata (Leguminosae; Cercidoideae) supports the allotetraploid origin hypothesis of Bauhinia.</title>
        <authorList>
            <person name="Zhong Y."/>
            <person name="Chen Y."/>
            <person name="Zheng D."/>
            <person name="Pang J."/>
            <person name="Liu Y."/>
            <person name="Luo S."/>
            <person name="Meng S."/>
            <person name="Qian L."/>
            <person name="Wei D."/>
            <person name="Dai S."/>
            <person name="Zhou R."/>
        </authorList>
    </citation>
    <scope>NUCLEOTIDE SEQUENCE [LARGE SCALE GENOMIC DNA]</scope>
    <source>
        <strain evidence="1">BV-YZ2020</strain>
    </source>
</reference>
<accession>A0ACB9MUK2</accession>
<comment type="caution">
    <text evidence="1">The sequence shown here is derived from an EMBL/GenBank/DDBJ whole genome shotgun (WGS) entry which is preliminary data.</text>
</comment>
<dbReference type="Proteomes" id="UP000828941">
    <property type="component" value="Chromosome 8"/>
</dbReference>
<name>A0ACB9MUK2_BAUVA</name>
<keyword evidence="2" id="KW-1185">Reference proteome</keyword>
<evidence type="ECO:0000313" key="2">
    <source>
        <dbReference type="Proteomes" id="UP000828941"/>
    </source>
</evidence>
<gene>
    <name evidence="1" type="ORF">L6164_020139</name>
</gene>
<sequence length="555" mass="60402">MKRPRKSNGVSWASEVYLCQVKLFLSEDCPSKVGQKFQDHLQAKASFMLHSSPNEPNDLPPGFEGNHFVNQSKDELSRIPQIKWKCPPQFVFNYAWRVAAGEESREKEDQKIREMRVLEAVYPRLSAIPPCPSVSLDVEEEDYDDSLIPLVPLIPIEEESVDINAQVASAATITHMHQYASATTAPISSQCNTHATLASPACGRDAGLAAIMKSNEQGGMIDMDLLVRIFNDPILIEKLISEYRIAGTTALNPAIPFAPRSSPAPDKPASGISPISMAGLSSASVPKPATTSVSSLMPKSDKPATPSVPISKSMPEKPVTVVPFSRPMPDKPASAFPFSKPMPEKASTPPFPLPPATPDMHRPVNKSIHHLSNGVLPALNTLLPQQDTVLASRIKQAASLTSISSNETNMVSLPSAGGNLNSVANQVPPTVSTMHYQPSTSSTFAMKEAYPVKDANYYKNLVRQHGTDKQDMLDSQIGSSHNNFQDLKPVHNHKPGEVKFKTQKPCLYFNSSRGCRNGSNCPYQHDMSVPWGAGSVLGSQNHKRMKLGPEIKGKT</sequence>
<proteinExistence type="predicted"/>